<protein>
    <submittedName>
        <fullName evidence="1">Uncharacterized protein</fullName>
    </submittedName>
</protein>
<reference evidence="1" key="1">
    <citation type="submission" date="2014-11" db="EMBL/GenBank/DDBJ databases">
        <authorList>
            <person name="Amaro Gonzalez C."/>
        </authorList>
    </citation>
    <scope>NUCLEOTIDE SEQUENCE</scope>
</reference>
<dbReference type="AlphaFoldDB" id="A0A0E9WL98"/>
<evidence type="ECO:0000313" key="1">
    <source>
        <dbReference type="EMBL" id="JAH91076.1"/>
    </source>
</evidence>
<proteinExistence type="predicted"/>
<accession>A0A0E9WL98</accession>
<reference evidence="1" key="2">
    <citation type="journal article" date="2015" name="Fish Shellfish Immunol.">
        <title>Early steps in the European eel (Anguilla anguilla)-Vibrio vulnificus interaction in the gills: Role of the RtxA13 toxin.</title>
        <authorList>
            <person name="Callol A."/>
            <person name="Pajuelo D."/>
            <person name="Ebbesson L."/>
            <person name="Teles M."/>
            <person name="MacKenzie S."/>
            <person name="Amaro C."/>
        </authorList>
    </citation>
    <scope>NUCLEOTIDE SEQUENCE</scope>
</reference>
<dbReference type="EMBL" id="GBXM01017501">
    <property type="protein sequence ID" value="JAH91076.1"/>
    <property type="molecule type" value="Transcribed_RNA"/>
</dbReference>
<organism evidence="1">
    <name type="scientific">Anguilla anguilla</name>
    <name type="common">European freshwater eel</name>
    <name type="synonym">Muraena anguilla</name>
    <dbReference type="NCBI Taxonomy" id="7936"/>
    <lineage>
        <taxon>Eukaryota</taxon>
        <taxon>Metazoa</taxon>
        <taxon>Chordata</taxon>
        <taxon>Craniata</taxon>
        <taxon>Vertebrata</taxon>
        <taxon>Euteleostomi</taxon>
        <taxon>Actinopterygii</taxon>
        <taxon>Neopterygii</taxon>
        <taxon>Teleostei</taxon>
        <taxon>Anguilliformes</taxon>
        <taxon>Anguillidae</taxon>
        <taxon>Anguilla</taxon>
    </lineage>
</organism>
<sequence>METFLQKHISAATMICSNKSTITEITCAASFAIFLKASLLQRVFTEHGYTRHYKK</sequence>
<name>A0A0E9WL98_ANGAN</name>